<dbReference type="PROSITE" id="PS50994">
    <property type="entry name" value="INTEGRASE"/>
    <property type="match status" value="1"/>
</dbReference>
<keyword evidence="8" id="KW-0548">Nucleotidyltransferase</keyword>
<keyword evidence="12" id="KW-1185">Reference proteome</keyword>
<organism evidence="11 12">
    <name type="scientific">Aphis craccivora</name>
    <name type="common">Cowpea aphid</name>
    <dbReference type="NCBI Taxonomy" id="307492"/>
    <lineage>
        <taxon>Eukaryota</taxon>
        <taxon>Metazoa</taxon>
        <taxon>Ecdysozoa</taxon>
        <taxon>Arthropoda</taxon>
        <taxon>Hexapoda</taxon>
        <taxon>Insecta</taxon>
        <taxon>Pterygota</taxon>
        <taxon>Neoptera</taxon>
        <taxon>Paraneoptera</taxon>
        <taxon>Hemiptera</taxon>
        <taxon>Sternorrhyncha</taxon>
        <taxon>Aphidomorpha</taxon>
        <taxon>Aphidoidea</taxon>
        <taxon>Aphididae</taxon>
        <taxon>Aphidini</taxon>
        <taxon>Aphis</taxon>
        <taxon>Aphis</taxon>
    </lineage>
</organism>
<dbReference type="Proteomes" id="UP000478052">
    <property type="component" value="Unassembled WGS sequence"/>
</dbReference>
<dbReference type="SUPFAM" id="SSF53098">
    <property type="entry name" value="Ribonuclease H-like"/>
    <property type="match status" value="1"/>
</dbReference>
<dbReference type="GO" id="GO:0015074">
    <property type="term" value="P:DNA integration"/>
    <property type="evidence" value="ECO:0007669"/>
    <property type="project" value="UniProtKB-KW"/>
</dbReference>
<dbReference type="PANTHER" id="PTHR42648">
    <property type="entry name" value="TRANSPOSASE, PUTATIVE-RELATED"/>
    <property type="match status" value="1"/>
</dbReference>
<keyword evidence="7" id="KW-0695">RNA-directed DNA polymerase</keyword>
<dbReference type="AlphaFoldDB" id="A0A6G0VJF6"/>
<keyword evidence="5" id="KW-0460">Magnesium</keyword>
<evidence type="ECO:0000259" key="10">
    <source>
        <dbReference type="PROSITE" id="PS50994"/>
    </source>
</evidence>
<keyword evidence="4" id="KW-0378">Hydrolase</keyword>
<dbReference type="InterPro" id="IPR025724">
    <property type="entry name" value="GAG-pre-integrase_dom"/>
</dbReference>
<evidence type="ECO:0000256" key="8">
    <source>
        <dbReference type="ARBA" id="ARBA00022932"/>
    </source>
</evidence>
<evidence type="ECO:0000256" key="4">
    <source>
        <dbReference type="ARBA" id="ARBA00022801"/>
    </source>
</evidence>
<dbReference type="GO" id="GO:0016787">
    <property type="term" value="F:hydrolase activity"/>
    <property type="evidence" value="ECO:0007669"/>
    <property type="project" value="UniProtKB-KW"/>
</dbReference>
<dbReference type="GO" id="GO:0046872">
    <property type="term" value="F:metal ion binding"/>
    <property type="evidence" value="ECO:0007669"/>
    <property type="project" value="UniProtKB-KW"/>
</dbReference>
<evidence type="ECO:0000256" key="3">
    <source>
        <dbReference type="ARBA" id="ARBA00022759"/>
    </source>
</evidence>
<dbReference type="InterPro" id="IPR039537">
    <property type="entry name" value="Retrotran_Ty1/copia-like"/>
</dbReference>
<keyword evidence="1" id="KW-0540">Nuclease</keyword>
<dbReference type="GO" id="GO:0003676">
    <property type="term" value="F:nucleic acid binding"/>
    <property type="evidence" value="ECO:0007669"/>
    <property type="project" value="InterPro"/>
</dbReference>
<sequence length="332" mass="38736">MYNRLRWYVLGKNSNILFTVHRNTEEQTDEECLIDSSIMSAEILHASEVVECNSNTLCSSVTNKKQGNCHFCNLPEHWKHQCRKYFENKEIKNKNGETRKTNEVNAFVTGTVNTNNIEESWLYSTQEHPIICAENKLKERFANNKWNNNNYLFDVLYLPALKHNVFSCCIALDKSFFCQTRINFNVTITTDKEESQANIITKGTLQLHERLSHQNVKYIHNILDKHDIKDSDSKNHFFCDACVIGKQHKHLSLVQEIQQLEVKDLIETLIHKIKTDTGCKVKVLRTDNGLEFVNKEITSVLQKYEISHQTTVPYTPEQNRKIERENRTIVEA</sequence>
<evidence type="ECO:0000256" key="1">
    <source>
        <dbReference type="ARBA" id="ARBA00022722"/>
    </source>
</evidence>
<dbReference type="GO" id="GO:0004519">
    <property type="term" value="F:endonuclease activity"/>
    <property type="evidence" value="ECO:0007669"/>
    <property type="project" value="UniProtKB-KW"/>
</dbReference>
<dbReference type="Gene3D" id="3.30.420.10">
    <property type="entry name" value="Ribonuclease H-like superfamily/Ribonuclease H"/>
    <property type="match status" value="1"/>
</dbReference>
<evidence type="ECO:0000256" key="2">
    <source>
        <dbReference type="ARBA" id="ARBA00022723"/>
    </source>
</evidence>
<keyword evidence="9" id="KW-0233">DNA recombination</keyword>
<dbReference type="InterPro" id="IPR012337">
    <property type="entry name" value="RNaseH-like_sf"/>
</dbReference>
<keyword evidence="3" id="KW-0255">Endonuclease</keyword>
<dbReference type="GO" id="GO:0006310">
    <property type="term" value="P:DNA recombination"/>
    <property type="evidence" value="ECO:0007669"/>
    <property type="project" value="UniProtKB-KW"/>
</dbReference>
<gene>
    <name evidence="11" type="ORF">FWK35_00032483</name>
</gene>
<dbReference type="EMBL" id="VUJU01016105">
    <property type="protein sequence ID" value="KAF0690951.1"/>
    <property type="molecule type" value="Genomic_DNA"/>
</dbReference>
<dbReference type="InterPro" id="IPR001584">
    <property type="entry name" value="Integrase_cat-core"/>
</dbReference>
<reference evidence="11 12" key="1">
    <citation type="submission" date="2019-08" db="EMBL/GenBank/DDBJ databases">
        <title>Whole genome of Aphis craccivora.</title>
        <authorList>
            <person name="Voronova N.V."/>
            <person name="Shulinski R.S."/>
            <person name="Bandarenka Y.V."/>
            <person name="Zhorov D.G."/>
            <person name="Warner D."/>
        </authorList>
    </citation>
    <scope>NUCLEOTIDE SEQUENCE [LARGE SCALE GENOMIC DNA]</scope>
    <source>
        <strain evidence="11">180601</strain>
        <tissue evidence="11">Whole Body</tissue>
    </source>
</reference>
<evidence type="ECO:0000313" key="11">
    <source>
        <dbReference type="EMBL" id="KAF0690951.1"/>
    </source>
</evidence>
<dbReference type="OrthoDB" id="6629107at2759"/>
<dbReference type="GO" id="GO:0003887">
    <property type="term" value="F:DNA-directed DNA polymerase activity"/>
    <property type="evidence" value="ECO:0007669"/>
    <property type="project" value="UniProtKB-KW"/>
</dbReference>
<keyword evidence="2" id="KW-0479">Metal-binding</keyword>
<evidence type="ECO:0000256" key="6">
    <source>
        <dbReference type="ARBA" id="ARBA00022908"/>
    </source>
</evidence>
<feature type="domain" description="Integrase catalytic" evidence="10">
    <location>
        <begin position="216"/>
        <end position="332"/>
    </location>
</feature>
<keyword evidence="8" id="KW-0808">Transferase</keyword>
<protein>
    <submittedName>
        <fullName evidence="11">Retrovirus-related Pol polyprotein</fullName>
    </submittedName>
</protein>
<dbReference type="GO" id="GO:0003964">
    <property type="term" value="F:RNA-directed DNA polymerase activity"/>
    <property type="evidence" value="ECO:0007669"/>
    <property type="project" value="UniProtKB-KW"/>
</dbReference>
<proteinExistence type="predicted"/>
<dbReference type="InterPro" id="IPR036397">
    <property type="entry name" value="RNaseH_sf"/>
</dbReference>
<name>A0A6G0VJF6_APHCR</name>
<accession>A0A6G0VJF6</accession>
<keyword evidence="6" id="KW-0229">DNA integration</keyword>
<evidence type="ECO:0000256" key="7">
    <source>
        <dbReference type="ARBA" id="ARBA00022918"/>
    </source>
</evidence>
<evidence type="ECO:0000256" key="5">
    <source>
        <dbReference type="ARBA" id="ARBA00022842"/>
    </source>
</evidence>
<comment type="caution">
    <text evidence="11">The sequence shown here is derived from an EMBL/GenBank/DDBJ whole genome shotgun (WGS) entry which is preliminary data.</text>
</comment>
<evidence type="ECO:0000313" key="12">
    <source>
        <dbReference type="Proteomes" id="UP000478052"/>
    </source>
</evidence>
<keyword evidence="8" id="KW-0239">DNA-directed DNA polymerase</keyword>
<dbReference type="PANTHER" id="PTHR42648:SF11">
    <property type="entry name" value="TRANSPOSON TY4-P GAG-POL POLYPROTEIN"/>
    <property type="match status" value="1"/>
</dbReference>
<dbReference type="Pfam" id="PF13976">
    <property type="entry name" value="gag_pre-integrs"/>
    <property type="match status" value="1"/>
</dbReference>
<evidence type="ECO:0000256" key="9">
    <source>
        <dbReference type="ARBA" id="ARBA00023172"/>
    </source>
</evidence>